<dbReference type="EMBL" id="JAUCMX010000008">
    <property type="protein sequence ID" value="KAK3538268.1"/>
    <property type="molecule type" value="Genomic_DNA"/>
</dbReference>
<comment type="caution">
    <text evidence="3">The sequence shown here is derived from an EMBL/GenBank/DDBJ whole genome shotgun (WGS) entry which is preliminary data.</text>
</comment>
<evidence type="ECO:0000259" key="1">
    <source>
        <dbReference type="Pfam" id="PF00078"/>
    </source>
</evidence>
<evidence type="ECO:0000259" key="2">
    <source>
        <dbReference type="Pfam" id="PF09004"/>
    </source>
</evidence>
<dbReference type="PANTHER" id="PTHR47510:SF3">
    <property type="entry name" value="ENDO_EXONUCLEASE_PHOSPHATASE DOMAIN-CONTAINING PROTEIN"/>
    <property type="match status" value="1"/>
</dbReference>
<protein>
    <recommendedName>
        <fullName evidence="5">Reverse transcriptase domain-containing protein</fullName>
    </recommendedName>
</protein>
<reference evidence="3" key="1">
    <citation type="submission" date="2023-06" db="EMBL/GenBank/DDBJ databases">
        <title>Male Hemibagrus guttatus genome.</title>
        <authorList>
            <person name="Bian C."/>
        </authorList>
    </citation>
    <scope>NUCLEOTIDE SEQUENCE</scope>
    <source>
        <strain evidence="3">Male_cb2023</strain>
        <tissue evidence="3">Muscle</tissue>
    </source>
</reference>
<sequence length="536" mass="60985">MDGSLAYQQQAVTQELAQSLHIAPKELKALKKLSLTATAAPLPSPCRYAQCHITKLIKKCNIEAYLHSFEWTAVREEWHKDNWAHILALFLSGEANLAYYALLGLLEEALEGPGLYSTAQANLKRGLREAKSDYRRRIEDHLNSNNSRQVWQGVQHLTNYRANLRAADRDATLSEEPNLFFAYFDVEPPKTAPVQPMVHSSFTLTAEEHEVRRMLRAVNPRNTQDPMAYQNVPEAITPLPKKPHISSLNDYRPVALTPVVMKCFEKLVLGHIMSFLPQSFDLYQFAYRSNRSTGNAVATALDFSSAFNTILPYKLMDKLGGLGLPHSTCISTIVKFADDITVIFGGDESAYRDEVEQLTVWCRENNLLLNTSKTKELVIDYRRKNTDILPLIISRDWVERVADFRFLGVYIEEDLNWSVNTSELLKKAQQRLHFLRALRKNNITQRLLVSFYRCFIESLLTYCICVWYTSCTAAQRKALQRVINTAQKIIGCPLLTLEELSQKSTEHNKGHLTPWIPSIGSSAISVNTAPTECYPR</sequence>
<dbReference type="Proteomes" id="UP001274896">
    <property type="component" value="Unassembled WGS sequence"/>
</dbReference>
<dbReference type="GO" id="GO:0016706">
    <property type="term" value="F:2-oxoglutarate-dependent dioxygenase activity"/>
    <property type="evidence" value="ECO:0007669"/>
    <property type="project" value="InterPro"/>
</dbReference>
<dbReference type="AlphaFoldDB" id="A0AAE0R0U2"/>
<name>A0AAE0R0U2_9TELE</name>
<dbReference type="Pfam" id="PF09004">
    <property type="entry name" value="ALKBH8_N"/>
    <property type="match status" value="1"/>
</dbReference>
<dbReference type="InterPro" id="IPR015095">
    <property type="entry name" value="AlkB_hom8_N"/>
</dbReference>
<evidence type="ECO:0000313" key="3">
    <source>
        <dbReference type="EMBL" id="KAK3538268.1"/>
    </source>
</evidence>
<keyword evidence="4" id="KW-1185">Reference proteome</keyword>
<gene>
    <name evidence="3" type="ORF">QTP70_033525</name>
</gene>
<dbReference type="CDD" id="cd01650">
    <property type="entry name" value="RT_nLTR_like"/>
    <property type="match status" value="1"/>
</dbReference>
<dbReference type="Pfam" id="PF00078">
    <property type="entry name" value="RVT_1"/>
    <property type="match status" value="1"/>
</dbReference>
<accession>A0AAE0R0U2</accession>
<dbReference type="InterPro" id="IPR000477">
    <property type="entry name" value="RT_dom"/>
</dbReference>
<evidence type="ECO:0008006" key="5">
    <source>
        <dbReference type="Google" id="ProtNLM"/>
    </source>
</evidence>
<evidence type="ECO:0000313" key="4">
    <source>
        <dbReference type="Proteomes" id="UP001274896"/>
    </source>
</evidence>
<organism evidence="3 4">
    <name type="scientific">Hemibagrus guttatus</name>
    <dbReference type="NCBI Taxonomy" id="175788"/>
    <lineage>
        <taxon>Eukaryota</taxon>
        <taxon>Metazoa</taxon>
        <taxon>Chordata</taxon>
        <taxon>Craniata</taxon>
        <taxon>Vertebrata</taxon>
        <taxon>Euteleostomi</taxon>
        <taxon>Actinopterygii</taxon>
        <taxon>Neopterygii</taxon>
        <taxon>Teleostei</taxon>
        <taxon>Ostariophysi</taxon>
        <taxon>Siluriformes</taxon>
        <taxon>Bagridae</taxon>
        <taxon>Hemibagrus</taxon>
    </lineage>
</organism>
<proteinExistence type="predicted"/>
<feature type="domain" description="Alkylated DNA repair protein AlkB homologue 8 N-terminal" evidence="2">
    <location>
        <begin position="417"/>
        <end position="458"/>
    </location>
</feature>
<dbReference type="GO" id="GO:0008168">
    <property type="term" value="F:methyltransferase activity"/>
    <property type="evidence" value="ECO:0007669"/>
    <property type="project" value="InterPro"/>
</dbReference>
<feature type="domain" description="Reverse transcriptase" evidence="1">
    <location>
        <begin position="240"/>
        <end position="327"/>
    </location>
</feature>
<dbReference type="PANTHER" id="PTHR47510">
    <property type="entry name" value="REVERSE TRANSCRIPTASE DOMAIN-CONTAINING PROTEIN"/>
    <property type="match status" value="1"/>
</dbReference>